<dbReference type="Ensembl" id="ENSPKIT00000003638.1">
    <property type="protein sequence ID" value="ENSPKIP00000022965.1"/>
    <property type="gene ID" value="ENSPKIG00000006773.1"/>
</dbReference>
<keyword evidence="3" id="KW-1185">Reference proteome</keyword>
<dbReference type="GeneTree" id="ENSGT01050000247509"/>
<evidence type="ECO:0000313" key="2">
    <source>
        <dbReference type="Ensembl" id="ENSPKIP00000022965.1"/>
    </source>
</evidence>
<evidence type="ECO:0000313" key="3">
    <source>
        <dbReference type="Proteomes" id="UP000261540"/>
    </source>
</evidence>
<accession>A0A3B3RYG7</accession>
<organism evidence="2 3">
    <name type="scientific">Paramormyrops kingsleyae</name>
    <dbReference type="NCBI Taxonomy" id="1676925"/>
    <lineage>
        <taxon>Eukaryota</taxon>
        <taxon>Metazoa</taxon>
        <taxon>Chordata</taxon>
        <taxon>Craniata</taxon>
        <taxon>Vertebrata</taxon>
        <taxon>Euteleostomi</taxon>
        <taxon>Actinopterygii</taxon>
        <taxon>Neopterygii</taxon>
        <taxon>Teleostei</taxon>
        <taxon>Osteoglossocephala</taxon>
        <taxon>Osteoglossomorpha</taxon>
        <taxon>Osteoglossiformes</taxon>
        <taxon>Mormyridae</taxon>
        <taxon>Paramormyrops</taxon>
    </lineage>
</organism>
<keyword evidence="1" id="KW-0732">Signal</keyword>
<proteinExistence type="predicted"/>
<feature type="signal peptide" evidence="1">
    <location>
        <begin position="1"/>
        <end position="24"/>
    </location>
</feature>
<reference evidence="2" key="2">
    <citation type="submission" date="2025-09" db="UniProtKB">
        <authorList>
            <consortium name="Ensembl"/>
        </authorList>
    </citation>
    <scope>IDENTIFICATION</scope>
</reference>
<reference evidence="2" key="1">
    <citation type="submission" date="2025-08" db="UniProtKB">
        <authorList>
            <consortium name="Ensembl"/>
        </authorList>
    </citation>
    <scope>IDENTIFICATION</scope>
</reference>
<name>A0A3B3RYG7_9TELE</name>
<sequence>MICLLPMTALNSLRSCMRLLRTLAMCLRCCLLSPCIWDSSSSRACRWPELLAGFDVRSFISPWRMRFKSVSNIWIVSFCDLLLSFSLSNFFFHSSAVSSKFTDAVFLMVFALSSGRERELVQEQGWYVGVVRRLYGCTVRS</sequence>
<evidence type="ECO:0000256" key="1">
    <source>
        <dbReference type="SAM" id="SignalP"/>
    </source>
</evidence>
<feature type="chain" id="PRO_5046296756" description="Secreted protein" evidence="1">
    <location>
        <begin position="25"/>
        <end position="141"/>
    </location>
</feature>
<dbReference type="Proteomes" id="UP000261540">
    <property type="component" value="Unplaced"/>
</dbReference>
<evidence type="ECO:0008006" key="4">
    <source>
        <dbReference type="Google" id="ProtNLM"/>
    </source>
</evidence>
<protein>
    <recommendedName>
        <fullName evidence="4">Secreted protein</fullName>
    </recommendedName>
</protein>
<dbReference type="AlphaFoldDB" id="A0A3B3RYG7"/>